<gene>
    <name evidence="2" type="ORF">ACFQHR_16870</name>
</gene>
<dbReference type="EMBL" id="JBHSYQ010000015">
    <property type="protein sequence ID" value="MFC6999311.1"/>
    <property type="molecule type" value="Genomic_DNA"/>
</dbReference>
<sequence length="137" mass="15444">MKKSLLVFLAVFICLGINACSENSDLVEVEVPTSVSAFRNFPEVPVKVDTALNLQILFQTENGCGRYSRVDTATVGKTFRLQYFVKYPVEGSDVVCSEVSKPLVFTKPFRPGEAGTYRFRIWKTGEEYEEKTIEVVE</sequence>
<name>A0ABW2DSV7_9BACT</name>
<organism evidence="2 3">
    <name type="scientific">Rufibacter roseus</name>
    <dbReference type="NCBI Taxonomy" id="1567108"/>
    <lineage>
        <taxon>Bacteria</taxon>
        <taxon>Pseudomonadati</taxon>
        <taxon>Bacteroidota</taxon>
        <taxon>Cytophagia</taxon>
        <taxon>Cytophagales</taxon>
        <taxon>Hymenobacteraceae</taxon>
        <taxon>Rufibacter</taxon>
    </lineage>
</organism>
<comment type="caution">
    <text evidence="2">The sequence shown here is derived from an EMBL/GenBank/DDBJ whole genome shotgun (WGS) entry which is preliminary data.</text>
</comment>
<evidence type="ECO:0000313" key="3">
    <source>
        <dbReference type="Proteomes" id="UP001596405"/>
    </source>
</evidence>
<evidence type="ECO:0008006" key="4">
    <source>
        <dbReference type="Google" id="ProtNLM"/>
    </source>
</evidence>
<accession>A0ABW2DSV7</accession>
<evidence type="ECO:0000256" key="1">
    <source>
        <dbReference type="SAM" id="SignalP"/>
    </source>
</evidence>
<reference evidence="3" key="1">
    <citation type="journal article" date="2019" name="Int. J. Syst. Evol. Microbiol.">
        <title>The Global Catalogue of Microorganisms (GCM) 10K type strain sequencing project: providing services to taxonomists for standard genome sequencing and annotation.</title>
        <authorList>
            <consortium name="The Broad Institute Genomics Platform"/>
            <consortium name="The Broad Institute Genome Sequencing Center for Infectious Disease"/>
            <person name="Wu L."/>
            <person name="Ma J."/>
        </authorList>
    </citation>
    <scope>NUCLEOTIDE SEQUENCE [LARGE SCALE GENOMIC DNA]</scope>
    <source>
        <strain evidence="3">CGMCC 4.7393</strain>
    </source>
</reference>
<proteinExistence type="predicted"/>
<protein>
    <recommendedName>
        <fullName evidence="4">DUF4625 domain-containing protein</fullName>
    </recommendedName>
</protein>
<dbReference type="RefSeq" id="WP_066616224.1">
    <property type="nucleotide sequence ID" value="NZ_JBHSYQ010000015.1"/>
</dbReference>
<feature type="chain" id="PRO_5047304622" description="DUF4625 domain-containing protein" evidence="1">
    <location>
        <begin position="20"/>
        <end position="137"/>
    </location>
</feature>
<feature type="signal peptide" evidence="1">
    <location>
        <begin position="1"/>
        <end position="19"/>
    </location>
</feature>
<dbReference type="Proteomes" id="UP001596405">
    <property type="component" value="Unassembled WGS sequence"/>
</dbReference>
<evidence type="ECO:0000313" key="2">
    <source>
        <dbReference type="EMBL" id="MFC6999311.1"/>
    </source>
</evidence>
<keyword evidence="3" id="KW-1185">Reference proteome</keyword>
<keyword evidence="1" id="KW-0732">Signal</keyword>